<keyword evidence="3 8" id="KW-0808">Transferase</keyword>
<dbReference type="PANTHER" id="PTHR42926">
    <property type="match status" value="1"/>
</dbReference>
<dbReference type="InterPro" id="IPR027417">
    <property type="entry name" value="P-loop_NTPase"/>
</dbReference>
<dbReference type="InterPro" id="IPR051347">
    <property type="entry name" value="Circadian_clock_KaiC-rel"/>
</dbReference>
<keyword evidence="4" id="KW-0677">Repeat</keyword>
<dbReference type="Gene3D" id="3.40.50.300">
    <property type="entry name" value="P-loop containing nucleotide triphosphate hydrolases"/>
    <property type="match status" value="2"/>
</dbReference>
<gene>
    <name evidence="8" type="primary">kaiC_2</name>
    <name evidence="8" type="ORF">NCTC11842_04074</name>
</gene>
<dbReference type="AlphaFoldDB" id="A0A2X2EU02"/>
<evidence type="ECO:0000256" key="1">
    <source>
        <dbReference type="ARBA" id="ARBA00012513"/>
    </source>
</evidence>
<evidence type="ECO:0000256" key="5">
    <source>
        <dbReference type="ARBA" id="ARBA00022777"/>
    </source>
</evidence>
<keyword evidence="6" id="KW-0378">Hydrolase</keyword>
<name>A0A2X2EU02_PSELU</name>
<keyword evidence="2" id="KW-0597">Phosphoprotein</keyword>
<dbReference type="InterPro" id="IPR010624">
    <property type="entry name" value="KaiC_dom"/>
</dbReference>
<dbReference type="Proteomes" id="UP000250443">
    <property type="component" value="Unassembled WGS sequence"/>
</dbReference>
<dbReference type="PIRSF" id="PIRSF039117">
    <property type="entry name" value="KaiC"/>
    <property type="match status" value="1"/>
</dbReference>
<dbReference type="EC" id="2.7.11.1" evidence="1"/>
<dbReference type="GO" id="GO:0005524">
    <property type="term" value="F:ATP binding"/>
    <property type="evidence" value="ECO:0007669"/>
    <property type="project" value="InterPro"/>
</dbReference>
<dbReference type="PANTHER" id="PTHR42926:SF1">
    <property type="entry name" value="CIRCADIAN CLOCK OSCILLATOR PROTEIN KAIC 1"/>
    <property type="match status" value="1"/>
</dbReference>
<evidence type="ECO:0000256" key="2">
    <source>
        <dbReference type="ARBA" id="ARBA00022553"/>
    </source>
</evidence>
<dbReference type="InterPro" id="IPR030665">
    <property type="entry name" value="KaiC"/>
</dbReference>
<dbReference type="InterPro" id="IPR014774">
    <property type="entry name" value="KaiC-like_dom"/>
</dbReference>
<dbReference type="Pfam" id="PF06745">
    <property type="entry name" value="ATPase"/>
    <property type="match status" value="2"/>
</dbReference>
<evidence type="ECO:0000256" key="3">
    <source>
        <dbReference type="ARBA" id="ARBA00022679"/>
    </source>
</evidence>
<dbReference type="InterPro" id="IPR003593">
    <property type="entry name" value="AAA+_ATPase"/>
</dbReference>
<evidence type="ECO:0000256" key="4">
    <source>
        <dbReference type="ARBA" id="ARBA00022737"/>
    </source>
</evidence>
<protein>
    <recommendedName>
        <fullName evidence="1">non-specific serine/threonine protein kinase</fullName>
        <ecNumber evidence="1">2.7.11.1</ecNumber>
    </recommendedName>
</protein>
<accession>A0A2X2EU02</accession>
<dbReference type="GO" id="GO:0016787">
    <property type="term" value="F:hydrolase activity"/>
    <property type="evidence" value="ECO:0007669"/>
    <property type="project" value="UniProtKB-KW"/>
</dbReference>
<sequence>MIFYSLAGPIELKQLTRLESGIEGLDTLLRGGFVAGASYVIQGRPGSGKTILANQIAFNHVRKGERVLFATLLSESHERMFQFLSTLSFFDHSQIGGDIQYLSAFDTMEQEGLEPVVKLLRREISRQKATLLVVDGLLNARSRAETPLDTKRFIAELQAHAAFANCTVLFLTSSRLDDGSPELTVVDGVLDVGEEIRGVRSIRRMSLRKTRGSPAIAGLHEYQITEDGFVVYPRLEAVYNTPYRPEQIDERRVGTGLTSFDQMLAGGLSQSSISLLMGPSGSGKTSMGLSFIAQSSLEEPGVIFGFYETPDRLRIKARSIGLDLGGLIDSGAVHIHWQPTVELQLDKVGHQIIDEVRRLKARRLLIDSLGAIARMASKEDRLMEFFTALTNQLRSMGVTVYGTWEMKDLFGSDIHAPAPELSGITDNLFMMRYAELNAELKRVISILKVRDSHFDPSLREIVISDSGIDLAKAFRNAEMVLSGSATSNSQG</sequence>
<dbReference type="EMBL" id="UAUF01000014">
    <property type="protein sequence ID" value="SPZ11819.1"/>
    <property type="molecule type" value="Genomic_DNA"/>
</dbReference>
<evidence type="ECO:0000256" key="6">
    <source>
        <dbReference type="ARBA" id="ARBA00022801"/>
    </source>
</evidence>
<evidence type="ECO:0000313" key="9">
    <source>
        <dbReference type="Proteomes" id="UP000250443"/>
    </source>
</evidence>
<evidence type="ECO:0000259" key="7">
    <source>
        <dbReference type="PROSITE" id="PS51146"/>
    </source>
</evidence>
<organism evidence="8 9">
    <name type="scientific">Pseudomonas luteola</name>
    <dbReference type="NCBI Taxonomy" id="47886"/>
    <lineage>
        <taxon>Bacteria</taxon>
        <taxon>Pseudomonadati</taxon>
        <taxon>Pseudomonadota</taxon>
        <taxon>Gammaproteobacteria</taxon>
        <taxon>Pseudomonadales</taxon>
        <taxon>Pseudomonadaceae</taxon>
        <taxon>Pseudomonas</taxon>
    </lineage>
</organism>
<dbReference type="GO" id="GO:0004674">
    <property type="term" value="F:protein serine/threonine kinase activity"/>
    <property type="evidence" value="ECO:0007669"/>
    <property type="project" value="UniProtKB-EC"/>
</dbReference>
<dbReference type="PROSITE" id="PS51146">
    <property type="entry name" value="KAIC"/>
    <property type="match status" value="1"/>
</dbReference>
<evidence type="ECO:0000313" key="8">
    <source>
        <dbReference type="EMBL" id="SPZ11819.1"/>
    </source>
</evidence>
<keyword evidence="5" id="KW-0418">Kinase</keyword>
<proteinExistence type="predicted"/>
<reference evidence="8 9" key="1">
    <citation type="submission" date="2018-06" db="EMBL/GenBank/DDBJ databases">
        <authorList>
            <consortium name="Pathogen Informatics"/>
            <person name="Doyle S."/>
        </authorList>
    </citation>
    <scope>NUCLEOTIDE SEQUENCE [LARGE SCALE GENOMIC DNA]</scope>
    <source>
        <strain evidence="8 9">NCTC11842</strain>
    </source>
</reference>
<dbReference type="SMART" id="SM00382">
    <property type="entry name" value="AAA"/>
    <property type="match status" value="2"/>
</dbReference>
<dbReference type="SUPFAM" id="SSF52540">
    <property type="entry name" value="P-loop containing nucleoside triphosphate hydrolases"/>
    <property type="match status" value="2"/>
</dbReference>
<feature type="domain" description="KaiC" evidence="7">
    <location>
        <begin position="251"/>
        <end position="484"/>
    </location>
</feature>